<evidence type="ECO:0000256" key="7">
    <source>
        <dbReference type="ARBA" id="ARBA00060607"/>
    </source>
</evidence>
<evidence type="ECO:0000313" key="10">
    <source>
        <dbReference type="Proteomes" id="UP001202479"/>
    </source>
</evidence>
<dbReference type="InterPro" id="IPR008979">
    <property type="entry name" value="Galactose-bd-like_sf"/>
</dbReference>
<dbReference type="GO" id="GO:0000256">
    <property type="term" value="P:allantoin catabolic process"/>
    <property type="evidence" value="ECO:0007669"/>
    <property type="project" value="InterPro"/>
</dbReference>
<gene>
    <name evidence="9" type="ORF">KGF56_004812</name>
</gene>
<dbReference type="GO" id="GO:0006144">
    <property type="term" value="P:purine nucleobase metabolic process"/>
    <property type="evidence" value="ECO:0007669"/>
    <property type="project" value="UniProtKB-KW"/>
</dbReference>
<dbReference type="AlphaFoldDB" id="A0AAI9WVK3"/>
<comment type="pathway">
    <text evidence="7">Nitrogen metabolism; (S)-allantoin degradation; (S)-ureidoglycolate from allantoate (aminidohydrolase route): step 1/1.</text>
</comment>
<dbReference type="FunFam" id="2.60.120.260:FF:000078">
    <property type="entry name" value="DAL2p Allantoicase"/>
    <property type="match status" value="1"/>
</dbReference>
<dbReference type="RefSeq" id="XP_049178153.1">
    <property type="nucleotide sequence ID" value="XM_049326289.1"/>
</dbReference>
<comment type="function">
    <text evidence="6">Utilization of purines as secondary nitrogen sources, when primary sources are limiting.</text>
</comment>
<evidence type="ECO:0000256" key="4">
    <source>
        <dbReference type="ARBA" id="ARBA00022631"/>
    </source>
</evidence>
<dbReference type="EMBL" id="JAHUZD010000149">
    <property type="protein sequence ID" value="KAI3402404.2"/>
    <property type="molecule type" value="Genomic_DNA"/>
</dbReference>
<dbReference type="GO" id="GO:0004037">
    <property type="term" value="F:allantoicase activity"/>
    <property type="evidence" value="ECO:0007669"/>
    <property type="project" value="UniProtKB-EC"/>
</dbReference>
<comment type="catalytic activity">
    <reaction evidence="1">
        <text>allantoate + H2O = (S)-ureidoglycolate + urea</text>
        <dbReference type="Rhea" id="RHEA:11016"/>
        <dbReference type="ChEBI" id="CHEBI:15377"/>
        <dbReference type="ChEBI" id="CHEBI:16199"/>
        <dbReference type="ChEBI" id="CHEBI:17536"/>
        <dbReference type="ChEBI" id="CHEBI:57296"/>
        <dbReference type="EC" id="3.5.3.4"/>
    </reaction>
</comment>
<evidence type="ECO:0000256" key="2">
    <source>
        <dbReference type="ARBA" id="ARBA00009242"/>
    </source>
</evidence>
<keyword evidence="4" id="KW-0659">Purine metabolism</keyword>
<protein>
    <recommendedName>
        <fullName evidence="3">allantoicase</fullName>
        <ecNumber evidence="3">3.5.3.4</ecNumber>
    </recommendedName>
</protein>
<dbReference type="Proteomes" id="UP001202479">
    <property type="component" value="Unassembled WGS sequence"/>
</dbReference>
<dbReference type="PANTHER" id="PTHR12045:SF3">
    <property type="entry name" value="INACTIVE ALLANTOICASE-RELATED"/>
    <property type="match status" value="1"/>
</dbReference>
<dbReference type="GeneID" id="73382425"/>
<evidence type="ECO:0000259" key="8">
    <source>
        <dbReference type="Pfam" id="PF03561"/>
    </source>
</evidence>
<evidence type="ECO:0000313" key="9">
    <source>
        <dbReference type="EMBL" id="KAI3402404.2"/>
    </source>
</evidence>
<dbReference type="Pfam" id="PF03561">
    <property type="entry name" value="Allantoicase"/>
    <property type="match status" value="2"/>
</dbReference>
<evidence type="ECO:0000256" key="3">
    <source>
        <dbReference type="ARBA" id="ARBA00012170"/>
    </source>
</evidence>
<reference evidence="9" key="1">
    <citation type="journal article" date="2022" name="DNA Res.">
        <title>Genome analysis of five recently described species of the CUG-Ser clade uncovers Candida theae as a new hybrid lineage with pathogenic potential in the Candida parapsilosis species complex.</title>
        <authorList>
            <person name="Mixao V."/>
            <person name="Del Olmo V."/>
            <person name="Hegedusova E."/>
            <person name="Saus E."/>
            <person name="Pryszcz L."/>
            <person name="Cillingova A."/>
            <person name="Nosek J."/>
            <person name="Gabaldon T."/>
        </authorList>
    </citation>
    <scope>NUCLEOTIDE SEQUENCE</scope>
    <source>
        <strain evidence="9">CBS 10844</strain>
    </source>
</reference>
<sequence>MVTVKVLSQEEFQKSIASQYTDVIGEKLGGKVESFSDEWFAAAENLIKPKAPVRDATRFTYAGAWYDGWETRRHNEEEADWVIFKFGVSSAKLVACEIDTAFFNGNHAPYVSVEAVQKFDDDDDDISKIKETDWETVICKSECKPSQRHFLVRDKETDKNYTHARLRMYPDGGIARFRLYGSVIPAQYSGTSDIVDFASVKNGGVAIKVSDQHFGTADNLLLPGRGNDMSDGWETKRSREKGHTDWVIVRLGAPARLKEIIVDTAHFRGNFPQKINVKGISVKEEQEIYDNDAEEKWITIVPDSKTSADKEHFFEIKNDKVFSHIKLTIIPDGGVKRIRAFGVKA</sequence>
<dbReference type="InterPro" id="IPR015908">
    <property type="entry name" value="Allantoicase_dom"/>
</dbReference>
<accession>A0AAI9WVK3</accession>
<proteinExistence type="inferred from homology"/>
<dbReference type="PIRSF" id="PIRSF016516">
    <property type="entry name" value="Allantoicase"/>
    <property type="match status" value="1"/>
</dbReference>
<keyword evidence="10" id="KW-1185">Reference proteome</keyword>
<evidence type="ECO:0000256" key="5">
    <source>
        <dbReference type="ARBA" id="ARBA00022801"/>
    </source>
</evidence>
<organism evidence="9 10">
    <name type="scientific">Candida oxycetoniae</name>
    <dbReference type="NCBI Taxonomy" id="497107"/>
    <lineage>
        <taxon>Eukaryota</taxon>
        <taxon>Fungi</taxon>
        <taxon>Dikarya</taxon>
        <taxon>Ascomycota</taxon>
        <taxon>Saccharomycotina</taxon>
        <taxon>Pichiomycetes</taxon>
        <taxon>Debaryomycetaceae</taxon>
        <taxon>Candida/Lodderomyces clade</taxon>
        <taxon>Candida</taxon>
    </lineage>
</organism>
<dbReference type="SUPFAM" id="SSF49785">
    <property type="entry name" value="Galactose-binding domain-like"/>
    <property type="match status" value="2"/>
</dbReference>
<feature type="domain" description="Allantoicase" evidence="8">
    <location>
        <begin position="29"/>
        <end position="183"/>
    </location>
</feature>
<comment type="caution">
    <text evidence="9">The sequence shown here is derived from an EMBL/GenBank/DDBJ whole genome shotgun (WGS) entry which is preliminary data.</text>
</comment>
<evidence type="ECO:0000256" key="1">
    <source>
        <dbReference type="ARBA" id="ARBA00001314"/>
    </source>
</evidence>
<feature type="domain" description="Allantoicase" evidence="8">
    <location>
        <begin position="203"/>
        <end position="343"/>
    </location>
</feature>
<dbReference type="EC" id="3.5.3.4" evidence="3"/>
<comment type="similarity">
    <text evidence="2">Belongs to the allantoicase family.</text>
</comment>
<dbReference type="PANTHER" id="PTHR12045">
    <property type="entry name" value="ALLANTOICASE"/>
    <property type="match status" value="1"/>
</dbReference>
<dbReference type="InterPro" id="IPR005164">
    <property type="entry name" value="Allantoicase"/>
</dbReference>
<dbReference type="Gene3D" id="2.60.120.260">
    <property type="entry name" value="Galactose-binding domain-like"/>
    <property type="match status" value="2"/>
</dbReference>
<name>A0AAI9WVK3_9ASCO</name>
<dbReference type="NCBIfam" id="TIGR02961">
    <property type="entry name" value="allantoicase"/>
    <property type="match status" value="1"/>
</dbReference>
<evidence type="ECO:0000256" key="6">
    <source>
        <dbReference type="ARBA" id="ARBA00056910"/>
    </source>
</evidence>
<keyword evidence="5" id="KW-0378">Hydrolase</keyword>
<dbReference type="FunFam" id="2.60.120.260:FF:000059">
    <property type="entry name" value="Probable allantoicase"/>
    <property type="match status" value="1"/>
</dbReference>
<dbReference type="HAMAP" id="MF_00813">
    <property type="entry name" value="Allantoicase"/>
    <property type="match status" value="1"/>
</dbReference>